<comment type="caution">
    <text evidence="2">The sequence shown here is derived from an EMBL/GenBank/DDBJ whole genome shotgun (WGS) entry which is preliminary data.</text>
</comment>
<organism evidence="2 3">
    <name type="scientific">Saccharopolyspora phatthalungensis</name>
    <dbReference type="NCBI Taxonomy" id="664693"/>
    <lineage>
        <taxon>Bacteria</taxon>
        <taxon>Bacillati</taxon>
        <taxon>Actinomycetota</taxon>
        <taxon>Actinomycetes</taxon>
        <taxon>Pseudonocardiales</taxon>
        <taxon>Pseudonocardiaceae</taxon>
        <taxon>Saccharopolyspora</taxon>
    </lineage>
</organism>
<feature type="region of interest" description="Disordered" evidence="1">
    <location>
        <begin position="20"/>
        <end position="41"/>
    </location>
</feature>
<evidence type="ECO:0000256" key="1">
    <source>
        <dbReference type="SAM" id="MobiDB-lite"/>
    </source>
</evidence>
<evidence type="ECO:0000313" key="2">
    <source>
        <dbReference type="EMBL" id="MBB5159017.1"/>
    </source>
</evidence>
<evidence type="ECO:0000313" key="3">
    <source>
        <dbReference type="Proteomes" id="UP000584374"/>
    </source>
</evidence>
<protein>
    <submittedName>
        <fullName evidence="2">Uncharacterized protein</fullName>
    </submittedName>
</protein>
<keyword evidence="3" id="KW-1185">Reference proteome</keyword>
<feature type="compositionally biased region" description="Basic and acidic residues" evidence="1">
    <location>
        <begin position="24"/>
        <end position="41"/>
    </location>
</feature>
<dbReference type="RefSeq" id="WP_281399657.1">
    <property type="nucleotide sequence ID" value="NZ_JACHIW010000002.1"/>
</dbReference>
<name>A0A840QG00_9PSEU</name>
<reference evidence="2 3" key="1">
    <citation type="submission" date="2020-08" db="EMBL/GenBank/DDBJ databases">
        <title>Sequencing the genomes of 1000 actinobacteria strains.</title>
        <authorList>
            <person name="Klenk H.-P."/>
        </authorList>
    </citation>
    <scope>NUCLEOTIDE SEQUENCE [LARGE SCALE GENOMIC DNA]</scope>
    <source>
        <strain evidence="2 3">DSM 45584</strain>
    </source>
</reference>
<gene>
    <name evidence="2" type="ORF">BJ970_006616</name>
</gene>
<dbReference type="EMBL" id="JACHIW010000002">
    <property type="protein sequence ID" value="MBB5159017.1"/>
    <property type="molecule type" value="Genomic_DNA"/>
</dbReference>
<proteinExistence type="predicted"/>
<sequence length="41" mass="4666">MQRDFNDYYTTGPRVEVLASLATSERRSESERATEDGRPCA</sequence>
<dbReference type="AlphaFoldDB" id="A0A840QG00"/>
<dbReference type="Proteomes" id="UP000584374">
    <property type="component" value="Unassembled WGS sequence"/>
</dbReference>
<accession>A0A840QG00</accession>